<proteinExistence type="predicted"/>
<keyword evidence="1" id="KW-0812">Transmembrane</keyword>
<dbReference type="EC" id="3.1.4.54" evidence="3"/>
<dbReference type="PANTHER" id="PTHR15032:SF35">
    <property type="entry name" value="METALLO-BETA-LACTAMASE DOMAIN-CONTAINING PROTEIN"/>
    <property type="match status" value="1"/>
</dbReference>
<evidence type="ECO:0000256" key="1">
    <source>
        <dbReference type="SAM" id="Phobius"/>
    </source>
</evidence>
<protein>
    <submittedName>
        <fullName evidence="3">N-acetylphosphatidylethanolamine-hydrolyzing phospholipase D</fullName>
        <ecNumber evidence="3">3.1.4.54</ecNumber>
    </submittedName>
</protein>
<dbReference type="InterPro" id="IPR036866">
    <property type="entry name" value="RibonucZ/Hydroxyglut_hydro"/>
</dbReference>
<keyword evidence="1" id="KW-1133">Transmembrane helix</keyword>
<dbReference type="Proteomes" id="UP001214603">
    <property type="component" value="Chromosome 2"/>
</dbReference>
<dbReference type="GO" id="GO:0005737">
    <property type="term" value="C:cytoplasm"/>
    <property type="evidence" value="ECO:0007669"/>
    <property type="project" value="TreeGrafter"/>
</dbReference>
<feature type="transmembrane region" description="Helical" evidence="1">
    <location>
        <begin position="14"/>
        <end position="32"/>
    </location>
</feature>
<reference evidence="3" key="1">
    <citation type="submission" date="2023-03" db="EMBL/GenBank/DDBJ databases">
        <title>Mating type loci evolution in Malassezia.</title>
        <authorList>
            <person name="Coelho M.A."/>
        </authorList>
    </citation>
    <scope>NUCLEOTIDE SEQUENCE</scope>
    <source>
        <strain evidence="3">CBS 7876</strain>
    </source>
</reference>
<keyword evidence="4" id="KW-1185">Reference proteome</keyword>
<gene>
    <name evidence="3" type="ORF">MOBT1_001344</name>
</gene>
<accession>A0AAF0DY35</accession>
<dbReference type="PANTHER" id="PTHR15032">
    <property type="entry name" value="N-ACYL-PHOSPHATIDYLETHANOLAMINE-HYDROLYZING PHOSPHOLIPASE D"/>
    <property type="match status" value="1"/>
</dbReference>
<evidence type="ECO:0000313" key="3">
    <source>
        <dbReference type="EMBL" id="WFD02663.1"/>
    </source>
</evidence>
<dbReference type="AlphaFoldDB" id="A0AAF0DY35"/>
<feature type="domain" description="Metallo-beta-lactamase" evidence="2">
    <location>
        <begin position="174"/>
        <end position="390"/>
    </location>
</feature>
<dbReference type="GO" id="GO:0070292">
    <property type="term" value="P:N-acylphosphatidylethanolamine metabolic process"/>
    <property type="evidence" value="ECO:0007669"/>
    <property type="project" value="TreeGrafter"/>
</dbReference>
<dbReference type="GO" id="GO:0070291">
    <property type="term" value="P:N-acylethanolamine metabolic process"/>
    <property type="evidence" value="ECO:0007669"/>
    <property type="project" value="TreeGrafter"/>
</dbReference>
<dbReference type="InterPro" id="IPR001279">
    <property type="entry name" value="Metallo-B-lactamas"/>
</dbReference>
<dbReference type="SUPFAM" id="SSF56281">
    <property type="entry name" value="Metallo-hydrolase/oxidoreductase"/>
    <property type="match status" value="1"/>
</dbReference>
<name>A0AAF0DY35_9BASI</name>
<dbReference type="EMBL" id="CP119935">
    <property type="protein sequence ID" value="WFD02663.1"/>
    <property type="molecule type" value="Genomic_DNA"/>
</dbReference>
<keyword evidence="1" id="KW-0472">Membrane</keyword>
<dbReference type="GO" id="GO:0070290">
    <property type="term" value="F:N-acylphosphatidylethanolamine-specific phospholipase D activity"/>
    <property type="evidence" value="ECO:0007669"/>
    <property type="project" value="UniProtKB-EC"/>
</dbReference>
<keyword evidence="3" id="KW-0378">Hydrolase</keyword>
<organism evidence="3 4">
    <name type="scientific">Malassezia obtusa</name>
    <dbReference type="NCBI Taxonomy" id="76774"/>
    <lineage>
        <taxon>Eukaryota</taxon>
        <taxon>Fungi</taxon>
        <taxon>Dikarya</taxon>
        <taxon>Basidiomycota</taxon>
        <taxon>Ustilaginomycotina</taxon>
        <taxon>Malasseziomycetes</taxon>
        <taxon>Malasseziales</taxon>
        <taxon>Malasseziaceae</taxon>
        <taxon>Malassezia</taxon>
    </lineage>
</organism>
<dbReference type="Pfam" id="PF12706">
    <property type="entry name" value="Lactamase_B_2"/>
    <property type="match status" value="1"/>
</dbReference>
<evidence type="ECO:0000259" key="2">
    <source>
        <dbReference type="Pfam" id="PF12706"/>
    </source>
</evidence>
<evidence type="ECO:0000313" key="4">
    <source>
        <dbReference type="Proteomes" id="UP001214603"/>
    </source>
</evidence>
<dbReference type="Gene3D" id="3.60.15.10">
    <property type="entry name" value="Ribonuclease Z/Hydroxyacylglutathione hydrolase-like"/>
    <property type="match status" value="1"/>
</dbReference>
<sequence>MELLSALGKGPTRVLGYALGVWAGTWGVYYLLQETRRYWALRARQRKHPLRIRDGESDAEWFGQADDAERGRITSRFATLRFCGRYLNVTPEWREQGLWEWMWWKVVHTTFFHGRFGWDGGFSRDEKTEEGRKRIESLLPVEPLDTQRLWGTGSEPAAPSSGISYTWCLHGLSILTDPVFGKQPLESVLSPTRMRPMPCTIHDIRNVDVVLVSHNHFDHLDLSVVPHISRRARWIVPKGVAPLLVRRGVPRERITELSWWDETEEACRVAVQTASGVEAVERTVRLAAVPASHWSARTPLDTNTTLWNSYAVRVCAPEAPDARLFFCGDSGYSASLFQAIGRMYGPFELATIPIGSYEPRWHLSLQHMDPHGSVCVARDVGARTSFGMHWGTWSMSDEHWDDPPKDLARALEAEALPSSFLRTVPFGATQDIRM</sequence>